<feature type="domain" description="DUF6310" evidence="3">
    <location>
        <begin position="87"/>
        <end position="172"/>
    </location>
</feature>
<evidence type="ECO:0000256" key="1">
    <source>
        <dbReference type="SAM" id="MobiDB-lite"/>
    </source>
</evidence>
<comment type="caution">
    <text evidence="4">The sequence shown here is derived from an EMBL/GenBank/DDBJ whole genome shotgun (WGS) entry which is preliminary data.</text>
</comment>
<feature type="transmembrane region" description="Helical" evidence="2">
    <location>
        <begin position="12"/>
        <end position="30"/>
    </location>
</feature>
<keyword evidence="2" id="KW-0472">Membrane</keyword>
<keyword evidence="2" id="KW-0812">Transmembrane</keyword>
<accession>A0ABU5H2R6</accession>
<name>A0ABU5H2R6_9BACT</name>
<feature type="region of interest" description="Disordered" evidence="1">
    <location>
        <begin position="34"/>
        <end position="109"/>
    </location>
</feature>
<dbReference type="Pfam" id="PF19829">
    <property type="entry name" value="DUF6310"/>
    <property type="match status" value="1"/>
</dbReference>
<sequence>MVGICLLSQPYLAVGAVVVIGVVVVGIAISEELEAHERSHRPGPEAEDSVETARPESPPVAPTARVQPSGLGRDWFPPQPPASPDPRERRSECTPKRVPPKGGNSLHNTCADNVPLNSFRGANALVNGKAFDALQPATRTLWEVKTDNFDTYSPALQSIVSRKQVMELRSSRTRGAGPVQPRARPSSPAGPARAASDTGAGPGAARARRVGQVEPGAAQPPRVEAGLPGLMEPARIGQVERAP</sequence>
<dbReference type="EMBL" id="JAXIVS010000004">
    <property type="protein sequence ID" value="MDY7227606.1"/>
    <property type="molecule type" value="Genomic_DNA"/>
</dbReference>
<proteinExistence type="predicted"/>
<organism evidence="4 5">
    <name type="scientific">Hyalangium rubrum</name>
    <dbReference type="NCBI Taxonomy" id="3103134"/>
    <lineage>
        <taxon>Bacteria</taxon>
        <taxon>Pseudomonadati</taxon>
        <taxon>Myxococcota</taxon>
        <taxon>Myxococcia</taxon>
        <taxon>Myxococcales</taxon>
        <taxon>Cystobacterineae</taxon>
        <taxon>Archangiaceae</taxon>
        <taxon>Hyalangium</taxon>
    </lineage>
</organism>
<dbReference type="InterPro" id="IPR046277">
    <property type="entry name" value="DUF6310"/>
</dbReference>
<feature type="compositionally biased region" description="Low complexity" evidence="1">
    <location>
        <begin position="181"/>
        <end position="196"/>
    </location>
</feature>
<keyword evidence="2" id="KW-1133">Transmembrane helix</keyword>
<dbReference type="RefSeq" id="WP_321546557.1">
    <property type="nucleotide sequence ID" value="NZ_JAXIVS010000004.1"/>
</dbReference>
<gene>
    <name evidence="4" type="ORF">SYV04_14430</name>
</gene>
<feature type="region of interest" description="Disordered" evidence="1">
    <location>
        <begin position="168"/>
        <end position="243"/>
    </location>
</feature>
<evidence type="ECO:0000259" key="3">
    <source>
        <dbReference type="Pfam" id="PF19829"/>
    </source>
</evidence>
<feature type="compositionally biased region" description="Basic and acidic residues" evidence="1">
    <location>
        <begin position="85"/>
        <end position="95"/>
    </location>
</feature>
<evidence type="ECO:0000313" key="4">
    <source>
        <dbReference type="EMBL" id="MDY7227606.1"/>
    </source>
</evidence>
<evidence type="ECO:0000256" key="2">
    <source>
        <dbReference type="SAM" id="Phobius"/>
    </source>
</evidence>
<keyword evidence="5" id="KW-1185">Reference proteome</keyword>
<evidence type="ECO:0000313" key="5">
    <source>
        <dbReference type="Proteomes" id="UP001291309"/>
    </source>
</evidence>
<feature type="compositionally biased region" description="Basic and acidic residues" evidence="1">
    <location>
        <begin position="34"/>
        <end position="44"/>
    </location>
</feature>
<reference evidence="4 5" key="1">
    <citation type="submission" date="2023-12" db="EMBL/GenBank/DDBJ databases">
        <title>the genome sequence of Hyalangium sp. s54d21.</title>
        <authorList>
            <person name="Zhang X."/>
        </authorList>
    </citation>
    <scope>NUCLEOTIDE SEQUENCE [LARGE SCALE GENOMIC DNA]</scope>
    <source>
        <strain evidence="5">s54d21</strain>
    </source>
</reference>
<dbReference type="Proteomes" id="UP001291309">
    <property type="component" value="Unassembled WGS sequence"/>
</dbReference>
<protein>
    <submittedName>
        <fullName evidence="4">DUF6310 domain-containing protein</fullName>
    </submittedName>
</protein>